<evidence type="ECO:0000313" key="1">
    <source>
        <dbReference type="EMBL" id="MCY4746024.1"/>
    </source>
</evidence>
<keyword evidence="2" id="KW-1185">Reference proteome</keyword>
<keyword evidence="1" id="KW-0675">Receptor</keyword>
<gene>
    <name evidence="1" type="ORF">NYO99_13645</name>
</gene>
<name>A0ACC6CCG3_9BURK</name>
<accession>A0ACC6CCG3</accession>
<comment type="caution">
    <text evidence="1">The sequence shown here is derived from an EMBL/GenBank/DDBJ whole genome shotgun (WGS) entry which is preliminary data.</text>
</comment>
<dbReference type="EMBL" id="JAPPUY010000003">
    <property type="protein sequence ID" value="MCY4746024.1"/>
    <property type="molecule type" value="Genomic_DNA"/>
</dbReference>
<proteinExistence type="predicted"/>
<reference evidence="1" key="1">
    <citation type="submission" date="2022-08" db="EMBL/GenBank/DDBJ databases">
        <title>Genome sequencing of Pelomonas sp. UHG3.</title>
        <authorList>
            <person name="So Y."/>
        </authorList>
    </citation>
    <scope>NUCLEOTIDE SEQUENCE</scope>
    <source>
        <strain evidence="1">UHG3</strain>
    </source>
</reference>
<sequence>MCLQAVAQSGTQQLERVEVTGSNIKRISKEGSSPVDVISAKEISTSGAKNVLELLRTLVPAIGNDGYLDTPNQNGFSRGVSTVSLRNLSATSTLILLNGRRMTPSAYANPNNGTSTLYDLNSIPVSALARVEVLKDGASAVYGSDAIGGVVNFITRNDYQGIEVKAVAGANGKNEYQKGSVSGTFGIGDLAVNGYNVMIGGDLSVKGRSMVGDNTDAGIMAADYRALNLRRGPYGSFSSASPFFTREGTSGARNFSQASAANIVNRVNCPTSQQLNVATADATKFGFSTAASAAGLLNRTFCNYDLDAFNEMQNPGTDASLLGRGTLAVSDSITAFGEFAYSRSERKYLAASRTISGLSPTSNFLLGGAGVAPSFQAILEVGHPDNPFPTSRAAVQMRFENVAGGNKLVNEGYRALAGVKGTAFGNWDWESAVLWNRSDRNETSYGFLRLPVLRQMLGPQSGGTNRSLASIAADPDLSRPLLNKGEAEILQWDAKVSTEFGKLPGGPIGMAAGVELRRESIEITPAADTAAGNILGLANTAVTGSRDVKSAFVEFRLPALKSLEVDLAGRVDKYPGIKTNFVPKAGFKWTATDILSFRGTYAEGFRAPAVSQVSPGGAQFFVNGLQDPIRCNTNADPQVPFPGAEAADCNKSVSGQGGANPALRPETAYSSSFGLVVSPTQGVDFVVGWFKIRKNGEVALGSAQDVVDHPERYPVGSLIRDTNPALLLNGQPGTGPLLTVATPWTNQGSTMVSGIDFEAKVSTKVMNGAVKWTNSLNGTYTTKYERIEQPGYPSNNLVGTRGGLWDWATSAGDIPRTKFRFSTAFETGAHNVVGAMNYVSGISLIRKQYGQPDGTMREYSGLTCHYGNVTNPADLVGANPLTSRSQVGQAPTATNGRDLYLNRFPGCAVSSWTTFDLSYSYTGFKNLTLAFNIQNVMDEKAPYDPGATYLGHNTGLHNALGRYFTVSASYKFK</sequence>
<protein>
    <submittedName>
        <fullName evidence="1">TonB-dependent receptor</fullName>
    </submittedName>
</protein>
<evidence type="ECO:0000313" key="2">
    <source>
        <dbReference type="Proteomes" id="UP001076464"/>
    </source>
</evidence>
<dbReference type="Proteomes" id="UP001076464">
    <property type="component" value="Unassembled WGS sequence"/>
</dbReference>
<organism evidence="1 2">
    <name type="scientific">Roseateles hydrophilus</name>
    <dbReference type="NCBI Taxonomy" id="2975054"/>
    <lineage>
        <taxon>Bacteria</taxon>
        <taxon>Pseudomonadati</taxon>
        <taxon>Pseudomonadota</taxon>
        <taxon>Betaproteobacteria</taxon>
        <taxon>Burkholderiales</taxon>
        <taxon>Sphaerotilaceae</taxon>
        <taxon>Roseateles</taxon>
    </lineage>
</organism>